<dbReference type="AlphaFoldDB" id="Q7XV37"/>
<sequence>MALDARAMLLPAAAEVATVDVVGDGEERPWSGNGGNGGGGGGDSSSAMVGAVSVDLPTMWGDERRMKRELVAWAKAVASMAIRESCFHVSPCFLPSHWSMSACVLVYGDQSLEGGFE</sequence>
<name>Q7XV37_ORYSJ</name>
<feature type="compositionally biased region" description="Gly residues" evidence="1">
    <location>
        <begin position="32"/>
        <end position="43"/>
    </location>
</feature>
<dbReference type="EMBL" id="AL606615">
    <property type="protein sequence ID" value="CAD40848.3"/>
    <property type="molecule type" value="Genomic_DNA"/>
</dbReference>
<feature type="region of interest" description="Disordered" evidence="1">
    <location>
        <begin position="20"/>
        <end position="47"/>
    </location>
</feature>
<reference evidence="3" key="2">
    <citation type="journal article" date="2008" name="Nucleic Acids Res.">
        <title>The rice annotation project database (RAP-DB): 2008 update.</title>
        <authorList>
            <consortium name="The rice annotation project (RAP)"/>
        </authorList>
    </citation>
    <scope>GENOME REANNOTATION</scope>
    <source>
        <strain evidence="3">cv. Nipponbare</strain>
    </source>
</reference>
<organism evidence="2 3">
    <name type="scientific">Oryza sativa subsp. japonica</name>
    <name type="common">Rice</name>
    <dbReference type="NCBI Taxonomy" id="39947"/>
    <lineage>
        <taxon>Eukaryota</taxon>
        <taxon>Viridiplantae</taxon>
        <taxon>Streptophyta</taxon>
        <taxon>Embryophyta</taxon>
        <taxon>Tracheophyta</taxon>
        <taxon>Spermatophyta</taxon>
        <taxon>Magnoliopsida</taxon>
        <taxon>Liliopsida</taxon>
        <taxon>Poales</taxon>
        <taxon>Poaceae</taxon>
        <taxon>BOP clade</taxon>
        <taxon>Oryzoideae</taxon>
        <taxon>Oryzeae</taxon>
        <taxon>Oryzinae</taxon>
        <taxon>Oryza</taxon>
        <taxon>Oryza sativa</taxon>
    </lineage>
</organism>
<dbReference type="Proteomes" id="UP000000763">
    <property type="component" value="Chromosome 4"/>
</dbReference>
<evidence type="ECO:0000256" key="1">
    <source>
        <dbReference type="SAM" id="MobiDB-lite"/>
    </source>
</evidence>
<evidence type="ECO:0000313" key="2">
    <source>
        <dbReference type="EMBL" id="CAD40848.3"/>
    </source>
</evidence>
<proteinExistence type="predicted"/>
<reference evidence="3" key="1">
    <citation type="journal article" date="2005" name="Nature">
        <title>The map-based sequence of the rice genome.</title>
        <authorList>
            <consortium name="International rice genome sequencing project (IRGSP)"/>
            <person name="Matsumoto T."/>
            <person name="Wu J."/>
            <person name="Kanamori H."/>
            <person name="Katayose Y."/>
            <person name="Fujisawa M."/>
            <person name="Namiki N."/>
            <person name="Mizuno H."/>
            <person name="Yamamoto K."/>
            <person name="Antonio B.A."/>
            <person name="Baba T."/>
            <person name="Sakata K."/>
            <person name="Nagamura Y."/>
            <person name="Aoki H."/>
            <person name="Arikawa K."/>
            <person name="Arita K."/>
            <person name="Bito T."/>
            <person name="Chiden Y."/>
            <person name="Fujitsuka N."/>
            <person name="Fukunaka R."/>
            <person name="Hamada M."/>
            <person name="Harada C."/>
            <person name="Hayashi A."/>
            <person name="Hijishita S."/>
            <person name="Honda M."/>
            <person name="Hosokawa S."/>
            <person name="Ichikawa Y."/>
            <person name="Idonuma A."/>
            <person name="Iijima M."/>
            <person name="Ikeda M."/>
            <person name="Ikeno M."/>
            <person name="Ito K."/>
            <person name="Ito S."/>
            <person name="Ito T."/>
            <person name="Ito Y."/>
            <person name="Ito Y."/>
            <person name="Iwabuchi A."/>
            <person name="Kamiya K."/>
            <person name="Karasawa W."/>
            <person name="Kurita K."/>
            <person name="Katagiri S."/>
            <person name="Kikuta A."/>
            <person name="Kobayashi H."/>
            <person name="Kobayashi N."/>
            <person name="Machita K."/>
            <person name="Maehara T."/>
            <person name="Masukawa M."/>
            <person name="Mizubayashi T."/>
            <person name="Mukai Y."/>
            <person name="Nagasaki H."/>
            <person name="Nagata Y."/>
            <person name="Naito S."/>
            <person name="Nakashima M."/>
            <person name="Nakama Y."/>
            <person name="Nakamichi Y."/>
            <person name="Nakamura M."/>
            <person name="Meguro A."/>
            <person name="Negishi M."/>
            <person name="Ohta I."/>
            <person name="Ohta T."/>
            <person name="Okamoto M."/>
            <person name="Ono N."/>
            <person name="Saji S."/>
            <person name="Sakaguchi M."/>
            <person name="Sakai K."/>
            <person name="Shibata M."/>
            <person name="Shimokawa T."/>
            <person name="Song J."/>
            <person name="Takazaki Y."/>
            <person name="Terasawa K."/>
            <person name="Tsugane M."/>
            <person name="Tsuji K."/>
            <person name="Ueda S."/>
            <person name="Waki K."/>
            <person name="Yamagata H."/>
            <person name="Yamamoto M."/>
            <person name="Yamamoto S."/>
            <person name="Yamane H."/>
            <person name="Yoshiki S."/>
            <person name="Yoshihara R."/>
            <person name="Yukawa K."/>
            <person name="Zhong H."/>
            <person name="Yano M."/>
            <person name="Yuan Q."/>
            <person name="Ouyang S."/>
            <person name="Liu J."/>
            <person name="Jones K.M."/>
            <person name="Gansberger K."/>
            <person name="Moffat K."/>
            <person name="Hill J."/>
            <person name="Bera J."/>
            <person name="Fadrosh D."/>
            <person name="Jin S."/>
            <person name="Johri S."/>
            <person name="Kim M."/>
            <person name="Overton L."/>
            <person name="Reardon M."/>
            <person name="Tsitrin T."/>
            <person name="Vuong H."/>
            <person name="Weaver B."/>
            <person name="Ciecko A."/>
            <person name="Tallon L."/>
            <person name="Jackson J."/>
            <person name="Pai G."/>
            <person name="Aken S.V."/>
            <person name="Utterback T."/>
            <person name="Reidmuller S."/>
            <person name="Feldblyum T."/>
            <person name="Hsiao J."/>
            <person name="Zismann V."/>
            <person name="Iobst S."/>
            <person name="de Vazeille A.R."/>
            <person name="Buell C.R."/>
            <person name="Ying K."/>
            <person name="Li Y."/>
            <person name="Lu T."/>
            <person name="Huang Y."/>
            <person name="Zhao Q."/>
            <person name="Feng Q."/>
            <person name="Zhang L."/>
            <person name="Zhu J."/>
            <person name="Weng Q."/>
            <person name="Mu J."/>
            <person name="Lu Y."/>
            <person name="Fan D."/>
            <person name="Liu Y."/>
            <person name="Guan J."/>
            <person name="Zhang Y."/>
            <person name="Yu S."/>
            <person name="Liu X."/>
            <person name="Zhang Y."/>
            <person name="Hong G."/>
            <person name="Han B."/>
            <person name="Choisne N."/>
            <person name="Demange N."/>
            <person name="Orjeda G."/>
            <person name="Samain S."/>
            <person name="Cattolico L."/>
            <person name="Pelletier E."/>
            <person name="Couloux A."/>
            <person name="Segurens B."/>
            <person name="Wincker P."/>
            <person name="D'Hont A."/>
            <person name="Scarpelli C."/>
            <person name="Weissenbach J."/>
            <person name="Salanoubat M."/>
            <person name="Quetier F."/>
            <person name="Yu Y."/>
            <person name="Kim H.R."/>
            <person name="Rambo T."/>
            <person name="Currie J."/>
            <person name="Collura K."/>
            <person name="Luo M."/>
            <person name="Yang T."/>
            <person name="Ammiraju J.S.S."/>
            <person name="Engler F."/>
            <person name="Soderlund C."/>
            <person name="Wing R.A."/>
            <person name="Palmer L.E."/>
            <person name="de la Bastide M."/>
            <person name="Spiegel L."/>
            <person name="Nascimento L."/>
            <person name="Zutavern T."/>
            <person name="O'Shaughnessy A."/>
            <person name="Dike S."/>
            <person name="Dedhia N."/>
            <person name="Preston R."/>
            <person name="Balija V."/>
            <person name="McCombie W.R."/>
            <person name="Chow T."/>
            <person name="Chen H."/>
            <person name="Chung M."/>
            <person name="Chen C."/>
            <person name="Shaw J."/>
            <person name="Wu H."/>
            <person name="Hsiao K."/>
            <person name="Chao Y."/>
            <person name="Chu M."/>
            <person name="Cheng C."/>
            <person name="Hour A."/>
            <person name="Lee P."/>
            <person name="Lin S."/>
            <person name="Lin Y."/>
            <person name="Liou J."/>
            <person name="Liu S."/>
            <person name="Hsing Y."/>
            <person name="Raghuvanshi S."/>
            <person name="Mohanty A."/>
            <person name="Bharti A.K."/>
            <person name="Gaur A."/>
            <person name="Gupta V."/>
            <person name="Kumar D."/>
            <person name="Ravi V."/>
            <person name="Vij S."/>
            <person name="Kapur A."/>
            <person name="Khurana P."/>
            <person name="Khurana P."/>
            <person name="Khurana J.P."/>
            <person name="Tyagi A.K."/>
            <person name="Gaikwad K."/>
            <person name="Singh A."/>
            <person name="Dalal V."/>
            <person name="Srivastava S."/>
            <person name="Dixit A."/>
            <person name="Pal A.K."/>
            <person name="Ghazi I.A."/>
            <person name="Yadav M."/>
            <person name="Pandit A."/>
            <person name="Bhargava A."/>
            <person name="Sureshbabu K."/>
            <person name="Batra K."/>
            <person name="Sharma T.R."/>
            <person name="Mohapatra T."/>
            <person name="Singh N.K."/>
            <person name="Messing J."/>
            <person name="Nelson A.B."/>
            <person name="Fuks G."/>
            <person name="Kavchok S."/>
            <person name="Keizer G."/>
            <person name="Linton E."/>
            <person name="Llaca V."/>
            <person name="Song R."/>
            <person name="Tanyolac B."/>
            <person name="Young S."/>
            <person name="Ho-Il K."/>
            <person name="Hahn J.H."/>
            <person name="Sangsakoo G."/>
            <person name="Vanavichit A."/>
            <person name="de Mattos Luiz.A.T."/>
            <person name="Zimmer P.D."/>
            <person name="Malone G."/>
            <person name="Dellagostin O."/>
            <person name="de Oliveira A.C."/>
            <person name="Bevan M."/>
            <person name="Bancroft I."/>
            <person name="Minx P."/>
            <person name="Cordum H."/>
            <person name="Wilson R."/>
            <person name="Cheng Z."/>
            <person name="Jin W."/>
            <person name="Jiang J."/>
            <person name="Leong S.A."/>
            <person name="Iwama H."/>
            <person name="Gojobori T."/>
            <person name="Itoh T."/>
            <person name="Niimura Y."/>
            <person name="Fujii Y."/>
            <person name="Habara T."/>
            <person name="Sakai H."/>
            <person name="Sato Y."/>
            <person name="Wilson G."/>
            <person name="Kumar K."/>
            <person name="McCouch S."/>
            <person name="Juretic N."/>
            <person name="Hoen D."/>
            <person name="Wright S."/>
            <person name="Bruskiewich R."/>
            <person name="Bureau T."/>
            <person name="Miyao A."/>
            <person name="Hirochika H."/>
            <person name="Nishikawa T."/>
            <person name="Kadowaki K."/>
            <person name="Sugiura M."/>
            <person name="Burr B."/>
            <person name="Sasaki T."/>
        </authorList>
    </citation>
    <scope>NUCLEOTIDE SEQUENCE [LARGE SCALE GENOMIC DNA]</scope>
    <source>
        <strain evidence="3">cv. Nipponbare</strain>
    </source>
</reference>
<accession>Q7XV37</accession>
<protein>
    <submittedName>
        <fullName evidence="2">OSJNBa0086B14.19 protein</fullName>
    </submittedName>
</protein>
<evidence type="ECO:0000313" key="3">
    <source>
        <dbReference type="Proteomes" id="UP000000763"/>
    </source>
</evidence>
<gene>
    <name evidence="2" type="primary">OSJNBa0086B14.19</name>
</gene>